<feature type="non-terminal residue" evidence="4">
    <location>
        <position position="322"/>
    </location>
</feature>
<reference evidence="4" key="2">
    <citation type="journal article" date="2014" name="ISME J.">
        <title>Microbial stratification in low pH oxic and suboxic macroscopic growths along an acid mine drainage.</title>
        <authorList>
            <person name="Mendez-Garcia C."/>
            <person name="Mesa V."/>
            <person name="Sprenger R.R."/>
            <person name="Richter M."/>
            <person name="Diez M.S."/>
            <person name="Solano J."/>
            <person name="Bargiela R."/>
            <person name="Golyshina O.V."/>
            <person name="Manteca A."/>
            <person name="Ramos J.L."/>
            <person name="Gallego J.R."/>
            <person name="Llorente I."/>
            <person name="Martins Dos Santos V.A."/>
            <person name="Jensen O.N."/>
            <person name="Pelaez A.I."/>
            <person name="Sanchez J."/>
            <person name="Ferrer M."/>
        </authorList>
    </citation>
    <scope>NUCLEOTIDE SEQUENCE</scope>
</reference>
<dbReference type="PANTHER" id="PTHR33498">
    <property type="entry name" value="TRANSPOSASE FOR INSERTION SEQUENCE ELEMENT IS1557"/>
    <property type="match status" value="1"/>
</dbReference>
<feature type="domain" description="Transposase IS204/IS1001/IS1096/IS1165 DDE" evidence="2">
    <location>
        <begin position="157"/>
        <end position="243"/>
    </location>
</feature>
<feature type="compositionally biased region" description="Polar residues" evidence="1">
    <location>
        <begin position="271"/>
        <end position="283"/>
    </location>
</feature>
<proteinExistence type="predicted"/>
<dbReference type="InterPro" id="IPR047951">
    <property type="entry name" value="Transpos_ISL3"/>
</dbReference>
<feature type="compositionally biased region" description="Basic and acidic residues" evidence="1">
    <location>
        <begin position="306"/>
        <end position="322"/>
    </location>
</feature>
<organism evidence="4">
    <name type="scientific">mine drainage metagenome</name>
    <dbReference type="NCBI Taxonomy" id="410659"/>
    <lineage>
        <taxon>unclassified sequences</taxon>
        <taxon>metagenomes</taxon>
        <taxon>ecological metagenomes</taxon>
    </lineage>
</organism>
<evidence type="ECO:0000259" key="2">
    <source>
        <dbReference type="Pfam" id="PF01610"/>
    </source>
</evidence>
<evidence type="ECO:0000256" key="1">
    <source>
        <dbReference type="SAM" id="MobiDB-lite"/>
    </source>
</evidence>
<comment type="caution">
    <text evidence="4">The sequence shown here is derived from an EMBL/GenBank/DDBJ whole genome shotgun (WGS) entry which is preliminary data.</text>
</comment>
<evidence type="ECO:0000313" key="4">
    <source>
        <dbReference type="EMBL" id="EQD42021.1"/>
    </source>
</evidence>
<dbReference type="Pfam" id="PF14690">
    <property type="entry name" value="Zn_ribbon_ISL3"/>
    <property type="match status" value="1"/>
</dbReference>
<feature type="region of interest" description="Disordered" evidence="1">
    <location>
        <begin position="246"/>
        <end position="322"/>
    </location>
</feature>
<sequence length="322" mass="35280">MCELLVGLPDVNVLGVDDVPGGPLRVHIELRASTVGCPQCGVVAHVKDRYQVELVDLPAFGRWTRLVWHKRRWRCPDVDCPKGSWSEQDSRLAASRQALSDRAGRWATRQVGQSASSVNKVADELGCDWHTVNDAVIAYGTALVDDDPERYGLVRALGLDETLFVREGEYHRQQFSTSIVDVERGQLLDVVPGRSGVEPTAWLNRQGPAFLAHVAYGTLDLSGPYRAVFDAVLPYATQVADPFSRGQVGQHQARRVSTTRPDRGVRAPGPQTRSPLPSATTAHQGRRATRRQGREKLLGLLAAGDPEGRGRDRVAREGGSEV</sequence>
<evidence type="ECO:0000259" key="3">
    <source>
        <dbReference type="Pfam" id="PF14690"/>
    </source>
</evidence>
<feature type="domain" description="Transposase IS204/IS1001/IS1096/IS1165 zinc-finger" evidence="3">
    <location>
        <begin position="35"/>
        <end position="77"/>
    </location>
</feature>
<dbReference type="PANTHER" id="PTHR33498:SF1">
    <property type="entry name" value="TRANSPOSASE FOR INSERTION SEQUENCE ELEMENT IS1557"/>
    <property type="match status" value="1"/>
</dbReference>
<dbReference type="InterPro" id="IPR002560">
    <property type="entry name" value="Transposase_DDE"/>
</dbReference>
<reference evidence="4" key="1">
    <citation type="submission" date="2013-08" db="EMBL/GenBank/DDBJ databases">
        <authorList>
            <person name="Mendez C."/>
            <person name="Richter M."/>
            <person name="Ferrer M."/>
            <person name="Sanchez J."/>
        </authorList>
    </citation>
    <scope>NUCLEOTIDE SEQUENCE</scope>
</reference>
<dbReference type="InterPro" id="IPR029261">
    <property type="entry name" value="Transposase_Znf"/>
</dbReference>
<feature type="compositionally biased region" description="Polar residues" evidence="1">
    <location>
        <begin position="247"/>
        <end position="259"/>
    </location>
</feature>
<gene>
    <name evidence="4" type="ORF">B1A_15986</name>
</gene>
<name>T0Z242_9ZZZZ</name>
<accession>T0Z242</accession>
<protein>
    <submittedName>
        <fullName evidence="4">Transposase family protein</fullName>
    </submittedName>
</protein>
<dbReference type="EMBL" id="AUZX01011744">
    <property type="protein sequence ID" value="EQD42021.1"/>
    <property type="molecule type" value="Genomic_DNA"/>
</dbReference>
<dbReference type="AlphaFoldDB" id="T0Z242"/>
<dbReference type="Pfam" id="PF01610">
    <property type="entry name" value="DDE_Tnp_ISL3"/>
    <property type="match status" value="1"/>
</dbReference>